<evidence type="ECO:0000313" key="2">
    <source>
        <dbReference type="EMBL" id="ETR99753.1"/>
    </source>
</evidence>
<evidence type="ECO:0000313" key="3">
    <source>
        <dbReference type="Proteomes" id="UP000024376"/>
    </source>
</evidence>
<feature type="compositionally biased region" description="Acidic residues" evidence="1">
    <location>
        <begin position="45"/>
        <end position="56"/>
    </location>
</feature>
<dbReference type="KEGG" id="trr:M419DRAFT_85485"/>
<feature type="region of interest" description="Disordered" evidence="1">
    <location>
        <begin position="30"/>
        <end position="109"/>
    </location>
</feature>
<dbReference type="OrthoDB" id="4899939at2759"/>
<feature type="compositionally biased region" description="Basic and acidic residues" evidence="1">
    <location>
        <begin position="57"/>
        <end position="66"/>
    </location>
</feature>
<dbReference type="AlphaFoldDB" id="A0A024S341"/>
<sequence length="395" mass="45561">MPAREDHNINTFGGHLNFTMGAMEFARPFGRWPQDSATNGVTEAPDAEDDHDEDVESLGHDNKENDPSLLPANLPGPSTRRSRRSQQQQSRPQPQHSRYSQGEYRLSPRKKAKPELDFKIYQDERTSAGTPFKWEYYGSNVPALGERKNMETFNYTVEHQIRRYQYQLRDEAIRTGDEDLFNLVERVREHRYTTWQRFSGAIEWMAGSDPMDVWLWVQAKRYHKRWNKQQIEQFKEFLKFMKQCILNTIVMGDDAAAEQLDEWNTSLITGRFRCLGLPNLHMVKNNRIRVSFMPNGPDEKLLYRAEFTPEELEILDAGWEGPGRWAPGEGPQVNRETAENADGEDSEGEESEHFRSEVGGEVDSDGYLAHPEGGEESEPDEASYVFAESSDLIAM</sequence>
<feature type="region of interest" description="Disordered" evidence="1">
    <location>
        <begin position="319"/>
        <end position="383"/>
    </location>
</feature>
<dbReference type="HOGENOM" id="CLU_698416_0_0_1"/>
<feature type="compositionally biased region" description="Low complexity" evidence="1">
    <location>
        <begin position="85"/>
        <end position="101"/>
    </location>
</feature>
<gene>
    <name evidence="2" type="ORF">M419DRAFT_85485</name>
</gene>
<feature type="compositionally biased region" description="Acidic residues" evidence="1">
    <location>
        <begin position="339"/>
        <end position="350"/>
    </location>
</feature>
<dbReference type="EMBL" id="KI911155">
    <property type="protein sequence ID" value="ETR99753.1"/>
    <property type="molecule type" value="Genomic_DNA"/>
</dbReference>
<organism evidence="2 3">
    <name type="scientific">Hypocrea jecorina (strain ATCC 56765 / BCRC 32924 / NRRL 11460 / Rut C-30)</name>
    <name type="common">Trichoderma reesei</name>
    <dbReference type="NCBI Taxonomy" id="1344414"/>
    <lineage>
        <taxon>Eukaryota</taxon>
        <taxon>Fungi</taxon>
        <taxon>Dikarya</taxon>
        <taxon>Ascomycota</taxon>
        <taxon>Pezizomycotina</taxon>
        <taxon>Sordariomycetes</taxon>
        <taxon>Hypocreomycetidae</taxon>
        <taxon>Hypocreales</taxon>
        <taxon>Hypocreaceae</taxon>
        <taxon>Trichoderma</taxon>
    </lineage>
</organism>
<protein>
    <submittedName>
        <fullName evidence="2">Uncharacterized protein</fullName>
    </submittedName>
</protein>
<name>A0A024S341_HYPJR</name>
<dbReference type="Proteomes" id="UP000024376">
    <property type="component" value="Unassembled WGS sequence"/>
</dbReference>
<proteinExistence type="predicted"/>
<reference evidence="3" key="1">
    <citation type="journal article" date="2013" name="Ind. Biotechnol.">
        <title>Comparative genomics analysis of Trichoderma reesei strains.</title>
        <authorList>
            <person name="Koike H."/>
            <person name="Aerts A."/>
            <person name="LaButti K."/>
            <person name="Grigoriev I.V."/>
            <person name="Baker S.E."/>
        </authorList>
    </citation>
    <scope>NUCLEOTIDE SEQUENCE [LARGE SCALE GENOMIC DNA]</scope>
    <source>
        <strain evidence="3">ATCC 56765 / BCRC 32924 / NRRL 11460 / Rut C-30</strain>
    </source>
</reference>
<evidence type="ECO:0000256" key="1">
    <source>
        <dbReference type="SAM" id="MobiDB-lite"/>
    </source>
</evidence>
<accession>A0A024S341</accession>